<proteinExistence type="predicted"/>
<dbReference type="Gene3D" id="3.40.50.1110">
    <property type="entry name" value="SGNH hydrolase"/>
    <property type="match status" value="1"/>
</dbReference>
<evidence type="ECO:0000313" key="2">
    <source>
        <dbReference type="EMBL" id="MCV3271056.1"/>
    </source>
</evidence>
<sequence>MIWPRLQQVALAPVLAVQAAQVVRRTPRLPEAAGPREGVAGQGDPLHVLILGDSSAAGVGVDCQDAALSGHLVRAIGASYRVSWQLIARTGWTTGRLHRVLRQTRPRPFDIAVTALGVNDTTRLIGPARWRVQTAELHALLRTAFGVRRIYATTVPPLEHFRALPRPLNLVLGQHAARLRRTLEGEVATAPDLRLIAPDWGLDPAQMAADGFHPGPEIYRGWGQFAGQVILQDLRDRPL</sequence>
<dbReference type="EMBL" id="JALIEB010000003">
    <property type="protein sequence ID" value="MCV3271056.1"/>
    <property type="molecule type" value="Genomic_DNA"/>
</dbReference>
<dbReference type="GO" id="GO:0016787">
    <property type="term" value="F:hydrolase activity"/>
    <property type="evidence" value="ECO:0007669"/>
    <property type="project" value="UniProtKB-KW"/>
</dbReference>
<evidence type="ECO:0000313" key="3">
    <source>
        <dbReference type="Proteomes" id="UP001208690"/>
    </source>
</evidence>
<dbReference type="RefSeq" id="WP_263843374.1">
    <property type="nucleotide sequence ID" value="NZ_JALIEB010000003.1"/>
</dbReference>
<keyword evidence="2" id="KW-0378">Hydrolase</keyword>
<accession>A0ABT3BBV2</accession>
<evidence type="ECO:0000259" key="1">
    <source>
        <dbReference type="Pfam" id="PF13472"/>
    </source>
</evidence>
<dbReference type="InterPro" id="IPR013830">
    <property type="entry name" value="SGNH_hydro"/>
</dbReference>
<organism evidence="2 3">
    <name type="scientific">Roseobacter sinensis</name>
    <dbReference type="NCBI Taxonomy" id="2931391"/>
    <lineage>
        <taxon>Bacteria</taxon>
        <taxon>Pseudomonadati</taxon>
        <taxon>Pseudomonadota</taxon>
        <taxon>Alphaproteobacteria</taxon>
        <taxon>Rhodobacterales</taxon>
        <taxon>Roseobacteraceae</taxon>
        <taxon>Roseobacter</taxon>
    </lineage>
</organism>
<keyword evidence="3" id="KW-1185">Reference proteome</keyword>
<protein>
    <submittedName>
        <fullName evidence="2">SGNH/GDSL hydrolase family protein</fullName>
    </submittedName>
</protein>
<gene>
    <name evidence="2" type="ORF">MUB52_06410</name>
</gene>
<dbReference type="SUPFAM" id="SSF52266">
    <property type="entry name" value="SGNH hydrolase"/>
    <property type="match status" value="1"/>
</dbReference>
<name>A0ABT3BBV2_9RHOB</name>
<dbReference type="CDD" id="cd01836">
    <property type="entry name" value="FeeA_FeeB_like"/>
    <property type="match status" value="1"/>
</dbReference>
<dbReference type="Pfam" id="PF13472">
    <property type="entry name" value="Lipase_GDSL_2"/>
    <property type="match status" value="1"/>
</dbReference>
<dbReference type="Proteomes" id="UP001208690">
    <property type="component" value="Unassembled WGS sequence"/>
</dbReference>
<reference evidence="2 3" key="1">
    <citation type="submission" date="2022-04" db="EMBL/GenBank/DDBJ databases">
        <title>Roseobacter sp. WL0113 is a bacterium isolated from neritic sediment.</title>
        <authorList>
            <person name="Wang L."/>
            <person name="He W."/>
            <person name="Zhang D.-F."/>
        </authorList>
    </citation>
    <scope>NUCLEOTIDE SEQUENCE [LARGE SCALE GENOMIC DNA]</scope>
    <source>
        <strain evidence="2 3">WL0113</strain>
    </source>
</reference>
<dbReference type="InterPro" id="IPR036514">
    <property type="entry name" value="SGNH_hydro_sf"/>
</dbReference>
<comment type="caution">
    <text evidence="2">The sequence shown here is derived from an EMBL/GenBank/DDBJ whole genome shotgun (WGS) entry which is preliminary data.</text>
</comment>
<feature type="domain" description="SGNH hydrolase-type esterase" evidence="1">
    <location>
        <begin position="50"/>
        <end position="220"/>
    </location>
</feature>